<dbReference type="InterPro" id="IPR043128">
    <property type="entry name" value="Rev_trsase/Diguanyl_cyclase"/>
</dbReference>
<evidence type="ECO:0000313" key="3">
    <source>
        <dbReference type="EMBL" id="ACQ69141.1"/>
    </source>
</evidence>
<dbReference type="Pfam" id="PF00990">
    <property type="entry name" value="GGDEF"/>
    <property type="match status" value="1"/>
</dbReference>
<organism evidence="3 4">
    <name type="scientific">Exiguobacterium sp. (strain ATCC BAA-1283 / AT1b)</name>
    <dbReference type="NCBI Taxonomy" id="360911"/>
    <lineage>
        <taxon>Bacteria</taxon>
        <taxon>Bacillati</taxon>
        <taxon>Bacillota</taxon>
        <taxon>Bacilli</taxon>
        <taxon>Bacillales</taxon>
        <taxon>Bacillales Family XII. Incertae Sedis</taxon>
        <taxon>Exiguobacterium</taxon>
    </lineage>
</organism>
<dbReference type="STRING" id="360911.EAT1b_0208"/>
<feature type="transmembrane region" description="Helical" evidence="1">
    <location>
        <begin position="59"/>
        <end position="78"/>
    </location>
</feature>
<dbReference type="HOGENOM" id="CLU_1025828_0_0_9"/>
<reference evidence="3 4" key="1">
    <citation type="journal article" date="2011" name="J. Bacteriol.">
        <title>Complete genome sequence of the Thermophilic Bacterium Exiguobacterium sp. AT1b.</title>
        <authorList>
            <person name="Vishnivetskaya T.A."/>
            <person name="Lucas S."/>
            <person name="Copeland A."/>
            <person name="Lapidus A."/>
            <person name="Glavina Del Rio T."/>
            <person name="Dalin E."/>
            <person name="Tice H."/>
            <person name="Bruce D.C."/>
            <person name="Goodwin L.A."/>
            <person name="Pitluck S."/>
            <person name="Saunders E."/>
            <person name="Brettin T."/>
            <person name="Detter C."/>
            <person name="Han C."/>
            <person name="Larimer F."/>
            <person name="Land M.L."/>
            <person name="Hauser L.J."/>
            <person name="Kyrpides N.C."/>
            <person name="Ovchinnikova G."/>
            <person name="Kathariou S."/>
            <person name="Ramaley R.F."/>
            <person name="Rodrigues D.F."/>
            <person name="Hendrix C."/>
            <person name="Richardson P."/>
            <person name="Tiedje J.M."/>
        </authorList>
    </citation>
    <scope>NUCLEOTIDE SEQUENCE [LARGE SCALE GENOMIC DNA]</scope>
    <source>
        <strain evidence="4">ATCC BAA-1283 / AT1b</strain>
    </source>
</reference>
<feature type="transmembrane region" description="Helical" evidence="1">
    <location>
        <begin position="12"/>
        <end position="30"/>
    </location>
</feature>
<dbReference type="Gene3D" id="3.30.70.270">
    <property type="match status" value="1"/>
</dbReference>
<dbReference type="AlphaFoldDB" id="C4L1W7"/>
<dbReference type="PROSITE" id="PS51257">
    <property type="entry name" value="PROKAR_LIPOPROTEIN"/>
    <property type="match status" value="1"/>
</dbReference>
<protein>
    <submittedName>
        <fullName evidence="3">Diguanylate cyclase</fullName>
    </submittedName>
</protein>
<evidence type="ECO:0000313" key="4">
    <source>
        <dbReference type="Proteomes" id="UP000000716"/>
    </source>
</evidence>
<keyword evidence="1" id="KW-0472">Membrane</keyword>
<accession>C4L1W7</accession>
<dbReference type="SUPFAM" id="SSF55073">
    <property type="entry name" value="Nucleotide cyclase"/>
    <property type="match status" value="1"/>
</dbReference>
<feature type="transmembrane region" description="Helical" evidence="1">
    <location>
        <begin position="84"/>
        <end position="106"/>
    </location>
</feature>
<dbReference type="InterPro" id="IPR000160">
    <property type="entry name" value="GGDEF_dom"/>
</dbReference>
<proteinExistence type="predicted"/>
<keyword evidence="1" id="KW-0812">Transmembrane</keyword>
<evidence type="ECO:0000259" key="2">
    <source>
        <dbReference type="PROSITE" id="PS50887"/>
    </source>
</evidence>
<dbReference type="Proteomes" id="UP000000716">
    <property type="component" value="Chromosome"/>
</dbReference>
<gene>
    <name evidence="3" type="ordered locus">EAT1b_0208</name>
</gene>
<dbReference type="OrthoDB" id="2356833at2"/>
<dbReference type="SMART" id="SM00267">
    <property type="entry name" value="GGDEF"/>
    <property type="match status" value="1"/>
</dbReference>
<dbReference type="eggNOG" id="COG3706">
    <property type="taxonomic scope" value="Bacteria"/>
</dbReference>
<keyword evidence="4" id="KW-1185">Reference proteome</keyword>
<feature type="domain" description="GGDEF" evidence="2">
    <location>
        <begin position="151"/>
        <end position="271"/>
    </location>
</feature>
<name>C4L1W7_EXISA</name>
<dbReference type="InterPro" id="IPR029787">
    <property type="entry name" value="Nucleotide_cyclase"/>
</dbReference>
<feature type="transmembrane region" description="Helical" evidence="1">
    <location>
        <begin position="36"/>
        <end position="52"/>
    </location>
</feature>
<dbReference type="EMBL" id="CP001615">
    <property type="protein sequence ID" value="ACQ69141.1"/>
    <property type="molecule type" value="Genomic_DNA"/>
</dbReference>
<keyword evidence="1" id="KW-1133">Transmembrane helix</keyword>
<dbReference type="PROSITE" id="PS50887">
    <property type="entry name" value="GGDEF"/>
    <property type="match status" value="1"/>
</dbReference>
<dbReference type="KEGG" id="eat:EAT1b_0208"/>
<dbReference type="RefSeq" id="WP_012726260.1">
    <property type="nucleotide sequence ID" value="NC_012673.1"/>
</dbReference>
<sequence>MRLWTTMSLQLIALIVVSLACSILFSSLLIMNHLPVWWMICIPILYLSTLLIHRGSSVFILFGFAAYFLITMPVYATAATAQLYILLLFAVLTGLSYWLQVILFHAQFALKVAEARVSQLIAVDPETGFDNRDRFLMDIEAERDRLIRHGETFVVSFITLPILNHFEKRYGSSEYEWFLDYFSDELHEATRRTDKKYRVAQDTFAMIFPRTSIDNAHIVHERIRPLLLEYSRQNGDSLTVECSDKSFEVNLENATIRLEEIYRYVESKTKK</sequence>
<evidence type="ECO:0000256" key="1">
    <source>
        <dbReference type="SAM" id="Phobius"/>
    </source>
</evidence>